<dbReference type="PANTHER" id="PTHR21248:SF22">
    <property type="entry name" value="PHOSPHOLIPASE D"/>
    <property type="match status" value="1"/>
</dbReference>
<name>A0A179B3B5_9ACTO</name>
<dbReference type="PROSITE" id="PS50035">
    <property type="entry name" value="PLD"/>
    <property type="match status" value="2"/>
</dbReference>
<dbReference type="AlphaFoldDB" id="A0A179B3B5"/>
<dbReference type="GO" id="GO:0030572">
    <property type="term" value="F:phosphatidyltransferase activity"/>
    <property type="evidence" value="ECO:0007669"/>
    <property type="project" value="UniProtKB-ARBA"/>
</dbReference>
<evidence type="ECO:0000313" key="3">
    <source>
        <dbReference type="EMBL" id="OAP85524.1"/>
    </source>
</evidence>
<feature type="domain" description="PLD phosphodiesterase" evidence="2">
    <location>
        <begin position="164"/>
        <end position="191"/>
    </location>
</feature>
<dbReference type="PANTHER" id="PTHR21248">
    <property type="entry name" value="CARDIOLIPIN SYNTHASE"/>
    <property type="match status" value="1"/>
</dbReference>
<keyword evidence="1" id="KW-0732">Signal</keyword>
<accession>A0A179B3B5</accession>
<proteinExistence type="predicted"/>
<dbReference type="STRING" id="1823756.A4H34_07930"/>
<organism evidence="3 4">
    <name type="scientific">Peptidiphaga gingivicola</name>
    <dbReference type="NCBI Taxonomy" id="2741497"/>
    <lineage>
        <taxon>Bacteria</taxon>
        <taxon>Bacillati</taxon>
        <taxon>Actinomycetota</taxon>
        <taxon>Actinomycetes</taxon>
        <taxon>Actinomycetales</taxon>
        <taxon>Actinomycetaceae</taxon>
        <taxon>Peptidiphaga</taxon>
    </lineage>
</organism>
<gene>
    <name evidence="3" type="ORF">A4H34_07930</name>
</gene>
<evidence type="ECO:0000256" key="1">
    <source>
        <dbReference type="SAM" id="SignalP"/>
    </source>
</evidence>
<dbReference type="InterPro" id="IPR025202">
    <property type="entry name" value="PLD-like_dom"/>
</dbReference>
<evidence type="ECO:0000259" key="2">
    <source>
        <dbReference type="PROSITE" id="PS50035"/>
    </source>
</evidence>
<dbReference type="GO" id="GO:0032049">
    <property type="term" value="P:cardiolipin biosynthetic process"/>
    <property type="evidence" value="ECO:0007669"/>
    <property type="project" value="UniProtKB-ARBA"/>
</dbReference>
<reference evidence="3 4" key="1">
    <citation type="submission" date="2016-04" db="EMBL/GenBank/DDBJ databases">
        <title>Peptidophaga gingivicola gen. nov., sp. nov., isolated from human subgingival plaque.</title>
        <authorList>
            <person name="Beall C.J."/>
            <person name="Mokrzan E.M."/>
            <person name="Griffen A.L."/>
            <person name="Leys E.J."/>
        </authorList>
    </citation>
    <scope>NUCLEOTIDE SEQUENCE [LARGE SCALE GENOMIC DNA]</scope>
    <source>
        <strain evidence="3 4">BA112</strain>
    </source>
</reference>
<comment type="caution">
    <text evidence="3">The sequence shown here is derived from an EMBL/GenBank/DDBJ whole genome shotgun (WGS) entry which is preliminary data.</text>
</comment>
<dbReference type="SMART" id="SM00155">
    <property type="entry name" value="PLDc"/>
    <property type="match status" value="2"/>
</dbReference>
<dbReference type="Gene3D" id="3.30.870.10">
    <property type="entry name" value="Endonuclease Chain A"/>
    <property type="match status" value="2"/>
</dbReference>
<evidence type="ECO:0000313" key="4">
    <source>
        <dbReference type="Proteomes" id="UP000078368"/>
    </source>
</evidence>
<feature type="signal peptide" evidence="1">
    <location>
        <begin position="1"/>
        <end position="28"/>
    </location>
</feature>
<keyword evidence="4" id="KW-1185">Reference proteome</keyword>
<dbReference type="CDD" id="cd09112">
    <property type="entry name" value="PLDc_CLS_2"/>
    <property type="match status" value="1"/>
</dbReference>
<dbReference type="SUPFAM" id="SSF56024">
    <property type="entry name" value="Phospholipase D/nuclease"/>
    <property type="match status" value="2"/>
</dbReference>
<dbReference type="Proteomes" id="UP000078368">
    <property type="component" value="Unassembled WGS sequence"/>
</dbReference>
<dbReference type="Pfam" id="PF13091">
    <property type="entry name" value="PLDc_2"/>
    <property type="match status" value="2"/>
</dbReference>
<protein>
    <submittedName>
        <fullName evidence="3">Cardiolipin synthase B</fullName>
    </submittedName>
</protein>
<dbReference type="RefSeq" id="WP_009200216.1">
    <property type="nucleotide sequence ID" value="NZ_LVZK01000002.1"/>
</dbReference>
<dbReference type="EMBL" id="LVZK01000002">
    <property type="protein sequence ID" value="OAP85524.1"/>
    <property type="molecule type" value="Genomic_DNA"/>
</dbReference>
<dbReference type="OrthoDB" id="9762009at2"/>
<feature type="domain" description="PLD phosphodiesterase" evidence="2">
    <location>
        <begin position="332"/>
        <end position="359"/>
    </location>
</feature>
<dbReference type="CDD" id="cd09110">
    <property type="entry name" value="PLDc_CLS_1"/>
    <property type="match status" value="1"/>
</dbReference>
<dbReference type="InterPro" id="IPR001736">
    <property type="entry name" value="PLipase_D/transphosphatidylase"/>
</dbReference>
<feature type="chain" id="PRO_5008098932" evidence="1">
    <location>
        <begin position="29"/>
        <end position="419"/>
    </location>
</feature>
<sequence>MRKFRGPKQRHVLSAAKWWVLGTVAAQAAAIATVSVIDAMRKKRAPQSGRFPHLPPQNAQVGPNSMTIFTYGRELYDAMLADIRAAKDRIFFEWFIIKADETGAEFRNALIEAAQRGVDTYVIIDTWGNANQDPRFRRLPKMEHLHTLLFPFVRPGLFNGRARDKGRDHRKILTVDKRIGYVGGYNIGTLYAHEWRDTHVRIEGPAAWELDDAFIDMWNDYRKKHHPAIADDGVTDWDATVRAVMNTPALNVFPISALYMDAINRSAVRVWITMGYFIPEEPMLIAMTNAARRGVDVRVLIPEYSNHIVGDWAGRPHYERLLRSGVRIFLYEEAMVHSKTMTADGRWSTVGTANIDRLSLRGNFEINVEVFDPGFAAAMERIFEVDLANSHELTLEQWQARGRRDRVLETVLRPLAPLL</sequence>